<dbReference type="PROSITE" id="PS00530">
    <property type="entry name" value="RNASE_T2_1"/>
    <property type="match status" value="1"/>
</dbReference>
<feature type="chain" id="PRO_5043818910" evidence="7">
    <location>
        <begin position="23"/>
        <end position="214"/>
    </location>
</feature>
<protein>
    <submittedName>
        <fullName evidence="8">Uncharacterized protein</fullName>
    </submittedName>
</protein>
<evidence type="ECO:0000256" key="1">
    <source>
        <dbReference type="ARBA" id="ARBA00007469"/>
    </source>
</evidence>
<dbReference type="PROSITE" id="PS00531">
    <property type="entry name" value="RNASE_T2_2"/>
    <property type="match status" value="1"/>
</dbReference>
<dbReference type="SUPFAM" id="SSF55895">
    <property type="entry name" value="Ribonuclease Rh-like"/>
    <property type="match status" value="1"/>
</dbReference>
<keyword evidence="4" id="KW-0378">Hydrolase</keyword>
<dbReference type="InterPro" id="IPR033130">
    <property type="entry name" value="RNase_T2_His_AS_2"/>
</dbReference>
<dbReference type="Gene3D" id="3.90.730.10">
    <property type="entry name" value="Ribonuclease T2-like"/>
    <property type="match status" value="1"/>
</dbReference>
<name>A0AAV1ATZ8_VICFA</name>
<dbReference type="InterPro" id="IPR001568">
    <property type="entry name" value="RNase_T2-like"/>
</dbReference>
<evidence type="ECO:0000256" key="4">
    <source>
        <dbReference type="ARBA" id="ARBA00022801"/>
    </source>
</evidence>
<feature type="signal peptide" evidence="7">
    <location>
        <begin position="1"/>
        <end position="22"/>
    </location>
</feature>
<dbReference type="Proteomes" id="UP001157006">
    <property type="component" value="Chromosome 5"/>
</dbReference>
<dbReference type="AlphaFoldDB" id="A0AAV1ATZ8"/>
<dbReference type="GO" id="GO:0016787">
    <property type="term" value="F:hydrolase activity"/>
    <property type="evidence" value="ECO:0007669"/>
    <property type="project" value="UniProtKB-KW"/>
</dbReference>
<reference evidence="8 9" key="1">
    <citation type="submission" date="2023-01" db="EMBL/GenBank/DDBJ databases">
        <authorList>
            <person name="Kreplak J."/>
        </authorList>
    </citation>
    <scope>NUCLEOTIDE SEQUENCE [LARGE SCALE GENOMIC DNA]</scope>
</reference>
<evidence type="ECO:0000256" key="7">
    <source>
        <dbReference type="SAM" id="SignalP"/>
    </source>
</evidence>
<evidence type="ECO:0000256" key="5">
    <source>
        <dbReference type="ARBA" id="ARBA00023239"/>
    </source>
</evidence>
<organism evidence="8 9">
    <name type="scientific">Vicia faba</name>
    <name type="common">Broad bean</name>
    <name type="synonym">Faba vulgaris</name>
    <dbReference type="NCBI Taxonomy" id="3906"/>
    <lineage>
        <taxon>Eukaryota</taxon>
        <taxon>Viridiplantae</taxon>
        <taxon>Streptophyta</taxon>
        <taxon>Embryophyta</taxon>
        <taxon>Tracheophyta</taxon>
        <taxon>Spermatophyta</taxon>
        <taxon>Magnoliopsida</taxon>
        <taxon>eudicotyledons</taxon>
        <taxon>Gunneridae</taxon>
        <taxon>Pentapetalae</taxon>
        <taxon>rosids</taxon>
        <taxon>fabids</taxon>
        <taxon>Fabales</taxon>
        <taxon>Fabaceae</taxon>
        <taxon>Papilionoideae</taxon>
        <taxon>50 kb inversion clade</taxon>
        <taxon>NPAAA clade</taxon>
        <taxon>Hologalegina</taxon>
        <taxon>IRL clade</taxon>
        <taxon>Fabeae</taxon>
        <taxon>Vicia</taxon>
    </lineage>
</organism>
<evidence type="ECO:0000256" key="2">
    <source>
        <dbReference type="ARBA" id="ARBA00022722"/>
    </source>
</evidence>
<keyword evidence="3" id="KW-0255">Endonuclease</keyword>
<keyword evidence="7" id="KW-0732">Signal</keyword>
<dbReference type="PANTHER" id="PTHR11240:SF75">
    <property type="entry name" value="RIBONUCLEASE 3"/>
    <property type="match status" value="1"/>
</dbReference>
<dbReference type="InterPro" id="IPR018188">
    <property type="entry name" value="RNase_T2_His_AS_1"/>
</dbReference>
<dbReference type="EMBL" id="OX451740">
    <property type="protein sequence ID" value="CAI8612723.1"/>
    <property type="molecule type" value="Genomic_DNA"/>
</dbReference>
<sequence length="214" mass="24579">MKLLLSLLYSLFYFLQSYFCYSANINFDYFMLAETWPKSFCKQNKCIASVPSEFTLHGLWPKNNTPPHTYYCTLELFLLNPFNKLNTVWPDLKGKNKEFWKYEWKKHGTCSEMVQVDYFNHATVLYEKNNIKDILKMPLTPGGAAALIPGGIANSADIEMHIKSVTKFKPQLHCEMNSADLMGVRLCFDTDLSNLSYIDCPSLSICPARISLPL</sequence>
<comment type="similarity">
    <text evidence="1 6">Belongs to the RNase T2 family.</text>
</comment>
<keyword evidence="5" id="KW-0456">Lyase</keyword>
<dbReference type="GO" id="GO:0005576">
    <property type="term" value="C:extracellular region"/>
    <property type="evidence" value="ECO:0007669"/>
    <property type="project" value="TreeGrafter"/>
</dbReference>
<dbReference type="GO" id="GO:0033897">
    <property type="term" value="F:ribonuclease T2 activity"/>
    <property type="evidence" value="ECO:0007669"/>
    <property type="project" value="InterPro"/>
</dbReference>
<keyword evidence="2" id="KW-0540">Nuclease</keyword>
<proteinExistence type="inferred from homology"/>
<dbReference type="InterPro" id="IPR036430">
    <property type="entry name" value="RNase_T2-like_sf"/>
</dbReference>
<evidence type="ECO:0000256" key="6">
    <source>
        <dbReference type="RuleBase" id="RU004328"/>
    </source>
</evidence>
<evidence type="ECO:0000313" key="8">
    <source>
        <dbReference type="EMBL" id="CAI8612723.1"/>
    </source>
</evidence>
<gene>
    <name evidence="8" type="ORF">VFH_V048320</name>
</gene>
<accession>A0AAV1ATZ8</accession>
<dbReference type="Pfam" id="PF00445">
    <property type="entry name" value="Ribonuclease_T2"/>
    <property type="match status" value="1"/>
</dbReference>
<keyword evidence="9" id="KW-1185">Reference proteome</keyword>
<evidence type="ECO:0000313" key="9">
    <source>
        <dbReference type="Proteomes" id="UP001157006"/>
    </source>
</evidence>
<dbReference type="PANTHER" id="PTHR11240">
    <property type="entry name" value="RIBONUCLEASE T2"/>
    <property type="match status" value="1"/>
</dbReference>
<dbReference type="GO" id="GO:0006401">
    <property type="term" value="P:RNA catabolic process"/>
    <property type="evidence" value="ECO:0007669"/>
    <property type="project" value="TreeGrafter"/>
</dbReference>
<dbReference type="GO" id="GO:0003723">
    <property type="term" value="F:RNA binding"/>
    <property type="evidence" value="ECO:0007669"/>
    <property type="project" value="InterPro"/>
</dbReference>
<evidence type="ECO:0000256" key="3">
    <source>
        <dbReference type="ARBA" id="ARBA00022759"/>
    </source>
</evidence>